<sequence length="219" mass="24135">MHPTREEAYYAMEIGDILFPALFRRYGYVDEGPYEWGAVRIAPGDVVFDCGANLGVFSLLAAYRGAEVFAFEPIPQARTILGQTLALNPDLQERVHVVPYALGAEEKDAEFTVLADTLVGSSMVLPQSGRKVRVPVTTVDAFVAAEGLDAVDFVKADIEGAERQMLAGAADTLRRCTPKVAICTYHLADDAVVLADLLRKADFRYVLNERWKKIYGYVP</sequence>
<evidence type="ECO:0000259" key="1">
    <source>
        <dbReference type="Pfam" id="PF05050"/>
    </source>
</evidence>
<gene>
    <name evidence="2" type="ORF">O0S09_09375</name>
</gene>
<feature type="domain" description="Methyltransferase FkbM" evidence="1">
    <location>
        <begin position="49"/>
        <end position="205"/>
    </location>
</feature>
<dbReference type="PANTHER" id="PTHR34203:SF15">
    <property type="entry name" value="SLL1173 PROTEIN"/>
    <property type="match status" value="1"/>
</dbReference>
<evidence type="ECO:0000313" key="2">
    <source>
        <dbReference type="EMBL" id="MCZ0863456.1"/>
    </source>
</evidence>
<dbReference type="RefSeq" id="WP_268923723.1">
    <property type="nucleotide sequence ID" value="NZ_JAPTGC010000021.1"/>
</dbReference>
<comment type="caution">
    <text evidence="2">The sequence shown here is derived from an EMBL/GenBank/DDBJ whole genome shotgun (WGS) entry which is preliminary data.</text>
</comment>
<accession>A0ABT4INX1</accession>
<dbReference type="EMBL" id="JAPTGC010000021">
    <property type="protein sequence ID" value="MCZ0863456.1"/>
    <property type="molecule type" value="Genomic_DNA"/>
</dbReference>
<keyword evidence="2" id="KW-0808">Transferase</keyword>
<dbReference type="PANTHER" id="PTHR34203">
    <property type="entry name" value="METHYLTRANSFERASE, FKBM FAMILY PROTEIN"/>
    <property type="match status" value="1"/>
</dbReference>
<dbReference type="NCBIfam" id="TIGR01444">
    <property type="entry name" value="fkbM_fam"/>
    <property type="match status" value="1"/>
</dbReference>
<keyword evidence="3" id="KW-1185">Reference proteome</keyword>
<dbReference type="Pfam" id="PF05050">
    <property type="entry name" value="Methyltransf_21"/>
    <property type="match status" value="1"/>
</dbReference>
<dbReference type="GO" id="GO:0032259">
    <property type="term" value="P:methylation"/>
    <property type="evidence" value="ECO:0007669"/>
    <property type="project" value="UniProtKB-KW"/>
</dbReference>
<organism evidence="2 3">
    <name type="scientific">Methanocorpusculum vombati</name>
    <dbReference type="NCBI Taxonomy" id="3002864"/>
    <lineage>
        <taxon>Archaea</taxon>
        <taxon>Methanobacteriati</taxon>
        <taxon>Methanobacteriota</taxon>
        <taxon>Stenosarchaea group</taxon>
        <taxon>Methanomicrobia</taxon>
        <taxon>Methanomicrobiales</taxon>
        <taxon>Methanocorpusculaceae</taxon>
        <taxon>Methanocorpusculum</taxon>
    </lineage>
</organism>
<dbReference type="SUPFAM" id="SSF53335">
    <property type="entry name" value="S-adenosyl-L-methionine-dependent methyltransferases"/>
    <property type="match status" value="1"/>
</dbReference>
<keyword evidence="2" id="KW-0489">Methyltransferase</keyword>
<protein>
    <submittedName>
        <fullName evidence="2">FkbM family methyltransferase</fullName>
    </submittedName>
</protein>
<dbReference type="Proteomes" id="UP001141336">
    <property type="component" value="Unassembled WGS sequence"/>
</dbReference>
<dbReference type="InterPro" id="IPR029063">
    <property type="entry name" value="SAM-dependent_MTases_sf"/>
</dbReference>
<proteinExistence type="predicted"/>
<evidence type="ECO:0000313" key="3">
    <source>
        <dbReference type="Proteomes" id="UP001141336"/>
    </source>
</evidence>
<name>A0ABT4INX1_9EURY</name>
<reference evidence="2" key="1">
    <citation type="submission" date="2022-12" db="EMBL/GenBank/DDBJ databases">
        <title>Isolation and characterisation of novel Methanocorpusculum spp. from native Australian herbivores indicates the genus is ancestrally host-associated.</title>
        <authorList>
            <person name="Volmer J.G."/>
            <person name="Soo R.M."/>
            <person name="Evans P.N."/>
            <person name="Hoedt E.C."/>
            <person name="Astorga Alsina A.L."/>
            <person name="Woodcroft B.J."/>
            <person name="Tyson G.W."/>
            <person name="Hugenholtz P."/>
            <person name="Morrison M."/>
        </authorList>
    </citation>
    <scope>NUCLEOTIDE SEQUENCE</scope>
    <source>
        <strain evidence="2">CW153</strain>
    </source>
</reference>
<dbReference type="InterPro" id="IPR052514">
    <property type="entry name" value="SAM-dependent_MTase"/>
</dbReference>
<dbReference type="Gene3D" id="3.40.50.150">
    <property type="entry name" value="Vaccinia Virus protein VP39"/>
    <property type="match status" value="1"/>
</dbReference>
<dbReference type="GO" id="GO:0008168">
    <property type="term" value="F:methyltransferase activity"/>
    <property type="evidence" value="ECO:0007669"/>
    <property type="project" value="UniProtKB-KW"/>
</dbReference>
<dbReference type="InterPro" id="IPR006342">
    <property type="entry name" value="FkbM_mtfrase"/>
</dbReference>